<proteinExistence type="predicted"/>
<gene>
    <name evidence="2" type="primary">LOC136085553</name>
</gene>
<evidence type="ECO:0000313" key="1">
    <source>
        <dbReference type="Proteomes" id="UP001652625"/>
    </source>
</evidence>
<dbReference type="RefSeq" id="XP_065662940.1">
    <property type="nucleotide sequence ID" value="XM_065806868.1"/>
</dbReference>
<evidence type="ECO:0000313" key="2">
    <source>
        <dbReference type="RefSeq" id="XP_065662940.1"/>
    </source>
</evidence>
<dbReference type="Proteomes" id="UP001652625">
    <property type="component" value="Chromosome 09"/>
</dbReference>
<protein>
    <submittedName>
        <fullName evidence="2">Uncharacterized protein LOC136085553</fullName>
    </submittedName>
</protein>
<organism evidence="1 2">
    <name type="scientific">Hydra vulgaris</name>
    <name type="common">Hydra</name>
    <name type="synonym">Hydra attenuata</name>
    <dbReference type="NCBI Taxonomy" id="6087"/>
    <lineage>
        <taxon>Eukaryota</taxon>
        <taxon>Metazoa</taxon>
        <taxon>Cnidaria</taxon>
        <taxon>Hydrozoa</taxon>
        <taxon>Hydroidolina</taxon>
        <taxon>Anthoathecata</taxon>
        <taxon>Aplanulata</taxon>
        <taxon>Hydridae</taxon>
        <taxon>Hydra</taxon>
    </lineage>
</organism>
<keyword evidence="1" id="KW-1185">Reference proteome</keyword>
<dbReference type="PANTHER" id="PTHR11505">
    <property type="entry name" value="L1 TRANSPOSABLE ELEMENT-RELATED"/>
    <property type="match status" value="1"/>
</dbReference>
<sequence length="213" mass="25718">MAKTSAQLKEILKIHENTIIKMFNDRIEKLKKNNNIIEKIAELKDRSRRNNLRFVGIEESENETWEESEEKVRETLRNKLKIQEHFVIDRAHRVGKKEPRENRKKRSIVVRFLNYKDKAIILNKYNKLKLWNEWLYINEDFSEYTTELQKKFFKDAKELRSKGVFIDLANAFDTIDHEILIKNLQYYGITGNVLNRITNYLSNRKQYDYVDSN</sequence>
<name>A0ABM4CMC1_HYDVU</name>
<dbReference type="GeneID" id="136085553"/>
<accession>A0ABM4CMC1</accession>
<dbReference type="Gene3D" id="3.30.70.1820">
    <property type="entry name" value="L1 transposable element, RRM domain"/>
    <property type="match status" value="1"/>
</dbReference>
<reference evidence="2" key="1">
    <citation type="submission" date="2025-08" db="UniProtKB">
        <authorList>
            <consortium name="RefSeq"/>
        </authorList>
    </citation>
    <scope>IDENTIFICATION</scope>
</reference>
<dbReference type="InterPro" id="IPR004244">
    <property type="entry name" value="Transposase_22"/>
</dbReference>